<keyword evidence="5" id="KW-1185">Reference proteome</keyword>
<feature type="transmembrane region" description="Helical" evidence="3">
    <location>
        <begin position="268"/>
        <end position="287"/>
    </location>
</feature>
<keyword evidence="2" id="KW-0446">Lipid-binding</keyword>
<comment type="function">
    <text evidence="1">May bind long-chain fatty acids, such as palmitate, and may play a role in lipid transport or fatty acid metabolism.</text>
</comment>
<proteinExistence type="predicted"/>
<keyword evidence="3" id="KW-1133">Transmembrane helix</keyword>
<dbReference type="InterPro" id="IPR003797">
    <property type="entry name" value="DegV"/>
</dbReference>
<evidence type="ECO:0000256" key="2">
    <source>
        <dbReference type="ARBA" id="ARBA00023121"/>
    </source>
</evidence>
<gene>
    <name evidence="4" type="ORF">H9Q78_05255</name>
</gene>
<evidence type="ECO:0000256" key="1">
    <source>
        <dbReference type="ARBA" id="ARBA00003238"/>
    </source>
</evidence>
<evidence type="ECO:0000313" key="4">
    <source>
        <dbReference type="EMBL" id="QNM06541.1"/>
    </source>
</evidence>
<dbReference type="Proteomes" id="UP000515823">
    <property type="component" value="Chromosome"/>
</dbReference>
<accession>A0A7G9G6V9</accession>
<protein>
    <submittedName>
        <fullName evidence="4">DegV family protein</fullName>
    </submittedName>
</protein>
<dbReference type="PANTHER" id="PTHR33434:SF3">
    <property type="entry name" value="DEGV DOMAIN-CONTAINING PROTEIN YITS"/>
    <property type="match status" value="1"/>
</dbReference>
<dbReference type="NCBIfam" id="TIGR00762">
    <property type="entry name" value="DegV"/>
    <property type="match status" value="1"/>
</dbReference>
<keyword evidence="3" id="KW-0472">Membrane</keyword>
<evidence type="ECO:0000256" key="3">
    <source>
        <dbReference type="SAM" id="Phobius"/>
    </source>
</evidence>
<reference evidence="4 5" key="1">
    <citation type="submission" date="2020-08" db="EMBL/GenBank/DDBJ databases">
        <authorList>
            <person name="Liu C."/>
            <person name="Sun Q."/>
        </authorList>
    </citation>
    <scope>NUCLEOTIDE SEQUENCE [LARGE SCALE GENOMIC DNA]</scope>
    <source>
        <strain evidence="4 5">NSJ-38</strain>
    </source>
</reference>
<keyword evidence="3" id="KW-0812">Transmembrane</keyword>
<dbReference type="Gene3D" id="3.40.50.10440">
    <property type="entry name" value="Dihydroxyacetone kinase, domain 1"/>
    <property type="match status" value="1"/>
</dbReference>
<dbReference type="PROSITE" id="PS51482">
    <property type="entry name" value="DEGV"/>
    <property type="match status" value="1"/>
</dbReference>
<sequence length="293" mass="32517">MADYVIVTDSTADLPSEVYSRMGVEVVPMEFIMGDTVYQHYADAREMGFEEFYTRVKAGEKVSTTQINYYTYEQVFLPILEAGKDIIYICFSSGLSGTYQGSRLAAEDLLEKFPERKISCIDSLCASIGEGLLVYRAALLQKSGMEFEELEKWVYDNRLHSCHWFVVDDLEHLRQGGRISAAQAILGTALNVKPMLSVDDDGQLVPVIKLRGTRKIMDTFCRKIETDGDHVEEQTVIIGHAGAPGMAAQLETVLKERGLIKDAIITDIGPIIGAHVGAGMFALVFMGKRNLGR</sequence>
<name>A0A7G9G6V9_9FIRM</name>
<dbReference type="InterPro" id="IPR050270">
    <property type="entry name" value="DegV_domain_contain"/>
</dbReference>
<dbReference type="EMBL" id="CP060634">
    <property type="protein sequence ID" value="QNM06541.1"/>
    <property type="molecule type" value="Genomic_DNA"/>
</dbReference>
<dbReference type="KEGG" id="qdo:H9Q78_05255"/>
<dbReference type="AlphaFoldDB" id="A0A7G9G6V9"/>
<dbReference type="Pfam" id="PF02645">
    <property type="entry name" value="DegV"/>
    <property type="match status" value="1"/>
</dbReference>
<organism evidence="4 5">
    <name type="scientific">Qiania dongpingensis</name>
    <dbReference type="NCBI Taxonomy" id="2763669"/>
    <lineage>
        <taxon>Bacteria</taxon>
        <taxon>Bacillati</taxon>
        <taxon>Bacillota</taxon>
        <taxon>Clostridia</taxon>
        <taxon>Lachnospirales</taxon>
        <taxon>Lachnospiraceae</taxon>
        <taxon>Qiania</taxon>
    </lineage>
</organism>
<dbReference type="Gene3D" id="2.20.28.50">
    <property type="entry name" value="degv family protein"/>
    <property type="match status" value="1"/>
</dbReference>
<dbReference type="GO" id="GO:0008289">
    <property type="term" value="F:lipid binding"/>
    <property type="evidence" value="ECO:0007669"/>
    <property type="project" value="UniProtKB-KW"/>
</dbReference>
<evidence type="ECO:0000313" key="5">
    <source>
        <dbReference type="Proteomes" id="UP000515823"/>
    </source>
</evidence>
<dbReference type="Gene3D" id="3.30.1180.10">
    <property type="match status" value="1"/>
</dbReference>
<dbReference type="InterPro" id="IPR043168">
    <property type="entry name" value="DegV_C"/>
</dbReference>
<dbReference type="PANTHER" id="PTHR33434">
    <property type="entry name" value="DEGV DOMAIN-CONTAINING PROTEIN DR_1986-RELATED"/>
    <property type="match status" value="1"/>
</dbReference>
<dbReference type="RefSeq" id="WP_249304060.1">
    <property type="nucleotide sequence ID" value="NZ_CP060634.1"/>
</dbReference>
<dbReference type="SUPFAM" id="SSF82549">
    <property type="entry name" value="DAK1/DegV-like"/>
    <property type="match status" value="1"/>
</dbReference>